<sequence length="465" mass="50424">MESPSHGDKQEKESGHSEVIKQDNGHEKHGHQDPICASMVAEESKSHEDPSATCPIRYLDKHTPEEIAQYVEKHKHQIPRSHEICVRRYQQSDEQVRKLDAKYGNLVSMIEGLSQLHKPMLASEEAALEELRTQEKRLREGVGENGDGDSIGHGDAVVGGGDVKSKTQRVEQWAQAVGQSIGTNADTDPNAIIVDDEDGDRGRVSSLSDQPILKDVRVGESPSRPWGIPVPMPEGPPVEYGDIASNQSSLPAPANPAATTCHVGDAGFKHAEATPITRKRDKPKAGVYSSDLRAQAEPSLKGGMRKCPFDHAKLAAMGISRPPMTAAAAAEAKLPPPTPQPEMRPSCQARYAPPPPPPPPLETPEVTTSPTLPTSQAKYDSKAPASDASHRPEQKPQQQPQQQPQQPPHQAPNFSQLPANANIFVPPIGTKESPQMVFNGPVFIGYSVEDAVRLIRQFQMGAQQP</sequence>
<evidence type="ECO:0000256" key="1">
    <source>
        <dbReference type="SAM" id="MobiDB-lite"/>
    </source>
</evidence>
<name>A0ABR4MS81_9PEZI</name>
<feature type="compositionally biased region" description="Low complexity" evidence="1">
    <location>
        <begin position="395"/>
        <end position="404"/>
    </location>
</feature>
<proteinExistence type="predicted"/>
<feature type="compositionally biased region" description="Gly residues" evidence="1">
    <location>
        <begin position="143"/>
        <end position="162"/>
    </location>
</feature>
<feature type="region of interest" description="Disordered" evidence="1">
    <location>
        <begin position="273"/>
        <end position="306"/>
    </location>
</feature>
<organism evidence="2 3">
    <name type="scientific">Ceratocystis lukuohia</name>
    <dbReference type="NCBI Taxonomy" id="2019550"/>
    <lineage>
        <taxon>Eukaryota</taxon>
        <taxon>Fungi</taxon>
        <taxon>Dikarya</taxon>
        <taxon>Ascomycota</taxon>
        <taxon>Pezizomycotina</taxon>
        <taxon>Sordariomycetes</taxon>
        <taxon>Hypocreomycetidae</taxon>
        <taxon>Microascales</taxon>
        <taxon>Ceratocystidaceae</taxon>
        <taxon>Ceratocystis</taxon>
    </lineage>
</organism>
<dbReference type="RefSeq" id="XP_070862322.1">
    <property type="nucleotide sequence ID" value="XM_070999733.1"/>
</dbReference>
<dbReference type="EMBL" id="JABSNW010000001">
    <property type="protein sequence ID" value="KAL2891142.1"/>
    <property type="molecule type" value="Genomic_DNA"/>
</dbReference>
<protein>
    <submittedName>
        <fullName evidence="2">Uncharacterized protein</fullName>
    </submittedName>
</protein>
<feature type="region of interest" description="Disordered" evidence="1">
    <location>
        <begin position="1"/>
        <end position="55"/>
    </location>
</feature>
<dbReference type="Proteomes" id="UP001610728">
    <property type="component" value="Unassembled WGS sequence"/>
</dbReference>
<feature type="compositionally biased region" description="Pro residues" evidence="1">
    <location>
        <begin position="352"/>
        <end position="362"/>
    </location>
</feature>
<keyword evidence="3" id="KW-1185">Reference proteome</keyword>
<feature type="region of interest" description="Disordered" evidence="1">
    <location>
        <begin position="140"/>
        <end position="165"/>
    </location>
</feature>
<feature type="region of interest" description="Disordered" evidence="1">
    <location>
        <begin position="326"/>
        <end position="427"/>
    </location>
</feature>
<dbReference type="GeneID" id="98114746"/>
<comment type="caution">
    <text evidence="2">The sequence shown here is derived from an EMBL/GenBank/DDBJ whole genome shotgun (WGS) entry which is preliminary data.</text>
</comment>
<reference evidence="2 3" key="1">
    <citation type="submission" date="2020-05" db="EMBL/GenBank/DDBJ databases">
        <title>Ceratocystis lukuohia genome.</title>
        <authorList>
            <person name="Harrington T.C."/>
            <person name="Kim K."/>
            <person name="Mayers C.G."/>
        </authorList>
    </citation>
    <scope>NUCLEOTIDE SEQUENCE [LARGE SCALE GENOMIC DNA]</scope>
    <source>
        <strain evidence="2 3">C4212</strain>
    </source>
</reference>
<feature type="compositionally biased region" description="Low complexity" evidence="1">
    <location>
        <begin position="363"/>
        <end position="375"/>
    </location>
</feature>
<accession>A0ABR4MS81</accession>
<feature type="region of interest" description="Disordered" evidence="1">
    <location>
        <begin position="181"/>
        <end position="206"/>
    </location>
</feature>
<feature type="compositionally biased region" description="Basic and acidic residues" evidence="1">
    <location>
        <begin position="1"/>
        <end position="32"/>
    </location>
</feature>
<evidence type="ECO:0000313" key="2">
    <source>
        <dbReference type="EMBL" id="KAL2891142.1"/>
    </source>
</evidence>
<gene>
    <name evidence="2" type="ORF">HOO65_010500</name>
</gene>
<evidence type="ECO:0000313" key="3">
    <source>
        <dbReference type="Proteomes" id="UP001610728"/>
    </source>
</evidence>